<dbReference type="PROSITE" id="PS51273">
    <property type="entry name" value="GATASE_TYPE_1"/>
    <property type="match status" value="1"/>
</dbReference>
<dbReference type="InterPro" id="IPR044992">
    <property type="entry name" value="ChyE-like"/>
</dbReference>
<accession>A0A9D2EHZ5</accession>
<comment type="caution">
    <text evidence="2">The sequence shown here is derived from an EMBL/GenBank/DDBJ whole genome shotgun (WGS) entry which is preliminary data.</text>
</comment>
<dbReference type="Proteomes" id="UP000824037">
    <property type="component" value="Unassembled WGS sequence"/>
</dbReference>
<evidence type="ECO:0000259" key="1">
    <source>
        <dbReference type="Pfam" id="PF00117"/>
    </source>
</evidence>
<dbReference type="PANTHER" id="PTHR42695:SF5">
    <property type="entry name" value="GLUTAMINE AMIDOTRANSFERASE YLR126C-RELATED"/>
    <property type="match status" value="1"/>
</dbReference>
<dbReference type="PANTHER" id="PTHR42695">
    <property type="entry name" value="GLUTAMINE AMIDOTRANSFERASE YLR126C-RELATED"/>
    <property type="match status" value="1"/>
</dbReference>
<name>A0A9D2EHZ5_9MICO</name>
<protein>
    <submittedName>
        <fullName evidence="2">Glutamine amidotransferase</fullName>
    </submittedName>
</protein>
<reference evidence="2" key="2">
    <citation type="submission" date="2021-04" db="EMBL/GenBank/DDBJ databases">
        <authorList>
            <person name="Gilroy R."/>
        </authorList>
    </citation>
    <scope>NUCLEOTIDE SEQUENCE</scope>
    <source>
        <strain evidence="2">ChiGjej4B4-7305</strain>
    </source>
</reference>
<dbReference type="EMBL" id="DXBY01000337">
    <property type="protein sequence ID" value="HIZ38054.1"/>
    <property type="molecule type" value="Genomic_DNA"/>
</dbReference>
<feature type="domain" description="Glutamine amidotransferase" evidence="1">
    <location>
        <begin position="49"/>
        <end position="194"/>
    </location>
</feature>
<sequence>MTRPLCFLASRAEPAAADAEYASVLAFTGLAPEQLVRVRLETGEEPGDLTRYAGVILGGSPFTASTPEADKTAVQTGVEAVLMDVLDQVVAHRIPFLGLCYGIGVVGRWAGGLVDGTYAEDTDAVTITLTDAGREDPLLVGMPASFEAYVGHKEACTQLPPGAVVLARSAACPVQMYRFAPGAYVTQFHPEMDAEAVQLRIEVYAHAGYFPPEEV</sequence>
<dbReference type="GO" id="GO:0005829">
    <property type="term" value="C:cytosol"/>
    <property type="evidence" value="ECO:0007669"/>
    <property type="project" value="TreeGrafter"/>
</dbReference>
<reference evidence="2" key="1">
    <citation type="journal article" date="2021" name="PeerJ">
        <title>Extensive microbial diversity within the chicken gut microbiome revealed by metagenomics and culture.</title>
        <authorList>
            <person name="Gilroy R."/>
            <person name="Ravi A."/>
            <person name="Getino M."/>
            <person name="Pursley I."/>
            <person name="Horton D.L."/>
            <person name="Alikhan N.F."/>
            <person name="Baker D."/>
            <person name="Gharbi K."/>
            <person name="Hall N."/>
            <person name="Watson M."/>
            <person name="Adriaenssens E.M."/>
            <person name="Foster-Nyarko E."/>
            <person name="Jarju S."/>
            <person name="Secka A."/>
            <person name="Antonio M."/>
            <person name="Oren A."/>
            <person name="Chaudhuri R.R."/>
            <person name="La Ragione R."/>
            <person name="Hildebrand F."/>
            <person name="Pallen M.J."/>
        </authorList>
    </citation>
    <scope>NUCLEOTIDE SEQUENCE</scope>
    <source>
        <strain evidence="2">ChiGjej4B4-7305</strain>
    </source>
</reference>
<dbReference type="Gene3D" id="3.40.50.880">
    <property type="match status" value="1"/>
</dbReference>
<gene>
    <name evidence="2" type="ORF">H9815_19945</name>
</gene>
<feature type="non-terminal residue" evidence="2">
    <location>
        <position position="215"/>
    </location>
</feature>
<evidence type="ECO:0000313" key="2">
    <source>
        <dbReference type="EMBL" id="HIZ38054.1"/>
    </source>
</evidence>
<dbReference type="InterPro" id="IPR029062">
    <property type="entry name" value="Class_I_gatase-like"/>
</dbReference>
<dbReference type="AlphaFoldDB" id="A0A9D2EHZ5"/>
<dbReference type="NCBIfam" id="NF005743">
    <property type="entry name" value="PRK07567.1"/>
    <property type="match status" value="1"/>
</dbReference>
<organism evidence="2 3">
    <name type="scientific">Candidatus Ruania gallistercoris</name>
    <dbReference type="NCBI Taxonomy" id="2838746"/>
    <lineage>
        <taxon>Bacteria</taxon>
        <taxon>Bacillati</taxon>
        <taxon>Actinomycetota</taxon>
        <taxon>Actinomycetes</taxon>
        <taxon>Micrococcales</taxon>
        <taxon>Ruaniaceae</taxon>
        <taxon>Ruania</taxon>
    </lineage>
</organism>
<dbReference type="SUPFAM" id="SSF52317">
    <property type="entry name" value="Class I glutamine amidotransferase-like"/>
    <property type="match status" value="1"/>
</dbReference>
<dbReference type="Pfam" id="PF00117">
    <property type="entry name" value="GATase"/>
    <property type="match status" value="1"/>
</dbReference>
<proteinExistence type="predicted"/>
<dbReference type="CDD" id="cd01741">
    <property type="entry name" value="GATase1_1"/>
    <property type="match status" value="1"/>
</dbReference>
<evidence type="ECO:0000313" key="3">
    <source>
        <dbReference type="Proteomes" id="UP000824037"/>
    </source>
</evidence>
<keyword evidence="2" id="KW-0315">Glutamine amidotransferase</keyword>
<dbReference type="InterPro" id="IPR017926">
    <property type="entry name" value="GATASE"/>
</dbReference>